<dbReference type="InterPro" id="IPR036388">
    <property type="entry name" value="WH-like_DNA-bd_sf"/>
</dbReference>
<keyword evidence="7" id="KW-1185">Reference proteome</keyword>
<proteinExistence type="inferred from homology"/>
<dbReference type="InterPro" id="IPR036390">
    <property type="entry name" value="WH_DNA-bd_sf"/>
</dbReference>
<reference evidence="6 7" key="1">
    <citation type="submission" date="2016-10" db="EMBL/GenBank/DDBJ databases">
        <authorList>
            <person name="Varghese N."/>
            <person name="Submissions S."/>
        </authorList>
    </citation>
    <scope>NUCLEOTIDE SEQUENCE [LARGE SCALE GENOMIC DNA]</scope>
    <source>
        <strain evidence="6 7">DSM 18839</strain>
    </source>
</reference>
<evidence type="ECO:0000256" key="2">
    <source>
        <dbReference type="ARBA" id="ARBA00023015"/>
    </source>
</evidence>
<dbReference type="Gene3D" id="1.10.10.10">
    <property type="entry name" value="Winged helix-like DNA-binding domain superfamily/Winged helix DNA-binding domain"/>
    <property type="match status" value="1"/>
</dbReference>
<keyword evidence="4" id="KW-0804">Transcription</keyword>
<dbReference type="OrthoDB" id="9815174at2"/>
<dbReference type="AlphaFoldDB" id="A0A8G2BGK6"/>
<dbReference type="PROSITE" id="PS50931">
    <property type="entry name" value="HTH_LYSR"/>
    <property type="match status" value="1"/>
</dbReference>
<dbReference type="SUPFAM" id="SSF53850">
    <property type="entry name" value="Periplasmic binding protein-like II"/>
    <property type="match status" value="1"/>
</dbReference>
<dbReference type="SUPFAM" id="SSF46785">
    <property type="entry name" value="Winged helix' DNA-binding domain"/>
    <property type="match status" value="1"/>
</dbReference>
<evidence type="ECO:0000313" key="7">
    <source>
        <dbReference type="Proteomes" id="UP000198615"/>
    </source>
</evidence>
<evidence type="ECO:0000256" key="1">
    <source>
        <dbReference type="ARBA" id="ARBA00009437"/>
    </source>
</evidence>
<comment type="similarity">
    <text evidence="1">Belongs to the LysR transcriptional regulatory family.</text>
</comment>
<evidence type="ECO:0000256" key="3">
    <source>
        <dbReference type="ARBA" id="ARBA00023125"/>
    </source>
</evidence>
<sequence>MITLRQVRYFLAVAETEKVSAAATNLGISQSAITLSVKELENQLGVTLFERRVGGVALTREGQNFIGHARNIEAAVADAVADMHPDRTDVEGTVKLGVTNAGAGYFLIPPLARFQRAFPNVSVQLLEREREELEGQVLSGAVDIALLLTSNLSNAPDLEHRGLFQSPRGAWVATNHPLASRDTVSRADVVEFPYLLYQIDEADRSSRVYLAASGLEPKVLFETTSLEALRSMVATGLGVTILSRMLFRPWSLDGGRLEWVPITDAPPPMEIGLVWRKGHEFSAAEARLVEYLEAAIR</sequence>
<gene>
    <name evidence="6" type="ORF">SAMN05660686_00553</name>
</gene>
<dbReference type="PANTHER" id="PTHR30346">
    <property type="entry name" value="TRANSCRIPTIONAL DUAL REGULATOR HCAR-RELATED"/>
    <property type="match status" value="1"/>
</dbReference>
<dbReference type="PANTHER" id="PTHR30346:SF0">
    <property type="entry name" value="HCA OPERON TRANSCRIPTIONAL ACTIVATOR HCAR"/>
    <property type="match status" value="1"/>
</dbReference>
<accession>A0A8G2BGK6</accession>
<protein>
    <submittedName>
        <fullName evidence="6">DNA-binding transcriptional regulator, LysR family</fullName>
    </submittedName>
</protein>
<dbReference type="PRINTS" id="PR00039">
    <property type="entry name" value="HTHLYSR"/>
</dbReference>
<feature type="domain" description="HTH lysR-type" evidence="5">
    <location>
        <begin position="2"/>
        <end position="59"/>
    </location>
</feature>
<organism evidence="6 7">
    <name type="scientific">Thalassobaculum litoreum DSM 18839</name>
    <dbReference type="NCBI Taxonomy" id="1123362"/>
    <lineage>
        <taxon>Bacteria</taxon>
        <taxon>Pseudomonadati</taxon>
        <taxon>Pseudomonadota</taxon>
        <taxon>Alphaproteobacteria</taxon>
        <taxon>Rhodospirillales</taxon>
        <taxon>Thalassobaculaceae</taxon>
        <taxon>Thalassobaculum</taxon>
    </lineage>
</organism>
<keyword evidence="3 6" id="KW-0238">DNA-binding</keyword>
<evidence type="ECO:0000259" key="5">
    <source>
        <dbReference type="PROSITE" id="PS50931"/>
    </source>
</evidence>
<dbReference type="GO" id="GO:0032993">
    <property type="term" value="C:protein-DNA complex"/>
    <property type="evidence" value="ECO:0007669"/>
    <property type="project" value="TreeGrafter"/>
</dbReference>
<dbReference type="FunFam" id="1.10.10.10:FF:000001">
    <property type="entry name" value="LysR family transcriptional regulator"/>
    <property type="match status" value="1"/>
</dbReference>
<name>A0A8G2BGK6_9PROT</name>
<dbReference type="Gene3D" id="3.40.190.10">
    <property type="entry name" value="Periplasmic binding protein-like II"/>
    <property type="match status" value="2"/>
</dbReference>
<dbReference type="Proteomes" id="UP000198615">
    <property type="component" value="Unassembled WGS sequence"/>
</dbReference>
<evidence type="ECO:0000313" key="6">
    <source>
        <dbReference type="EMBL" id="SDF17118.1"/>
    </source>
</evidence>
<dbReference type="InterPro" id="IPR005119">
    <property type="entry name" value="LysR_subst-bd"/>
</dbReference>
<comment type="caution">
    <text evidence="6">The sequence shown here is derived from an EMBL/GenBank/DDBJ whole genome shotgun (WGS) entry which is preliminary data.</text>
</comment>
<evidence type="ECO:0000256" key="4">
    <source>
        <dbReference type="ARBA" id="ARBA00023163"/>
    </source>
</evidence>
<dbReference type="Pfam" id="PF03466">
    <property type="entry name" value="LysR_substrate"/>
    <property type="match status" value="1"/>
</dbReference>
<dbReference type="EMBL" id="FNBW01000001">
    <property type="protein sequence ID" value="SDF17118.1"/>
    <property type="molecule type" value="Genomic_DNA"/>
</dbReference>
<dbReference type="RefSeq" id="WP_028794680.1">
    <property type="nucleotide sequence ID" value="NZ_FNBW01000001.1"/>
</dbReference>
<dbReference type="GO" id="GO:0003700">
    <property type="term" value="F:DNA-binding transcription factor activity"/>
    <property type="evidence" value="ECO:0007669"/>
    <property type="project" value="InterPro"/>
</dbReference>
<dbReference type="InterPro" id="IPR000847">
    <property type="entry name" value="LysR_HTH_N"/>
</dbReference>
<keyword evidence="2" id="KW-0805">Transcription regulation</keyword>
<dbReference type="GO" id="GO:0003677">
    <property type="term" value="F:DNA binding"/>
    <property type="evidence" value="ECO:0007669"/>
    <property type="project" value="UniProtKB-KW"/>
</dbReference>
<dbReference type="Pfam" id="PF00126">
    <property type="entry name" value="HTH_1"/>
    <property type="match status" value="1"/>
</dbReference>